<dbReference type="Proteomes" id="UP000712007">
    <property type="component" value="Unassembled WGS sequence"/>
</dbReference>
<dbReference type="AlphaFoldDB" id="A0A940DN04"/>
<accession>A0A940DN04</accession>
<evidence type="ECO:0000313" key="2">
    <source>
        <dbReference type="Proteomes" id="UP000712007"/>
    </source>
</evidence>
<evidence type="ECO:0000313" key="1">
    <source>
        <dbReference type="EMBL" id="MBO8440772.1"/>
    </source>
</evidence>
<reference evidence="1" key="2">
    <citation type="journal article" date="2021" name="PeerJ">
        <title>Extensive microbial diversity within the chicken gut microbiome revealed by metagenomics and culture.</title>
        <authorList>
            <person name="Gilroy R."/>
            <person name="Ravi A."/>
            <person name="Getino M."/>
            <person name="Pursley I."/>
            <person name="Horton D.L."/>
            <person name="Alikhan N.F."/>
            <person name="Baker D."/>
            <person name="Gharbi K."/>
            <person name="Hall N."/>
            <person name="Watson M."/>
            <person name="Adriaenssens E.M."/>
            <person name="Foster-Nyarko E."/>
            <person name="Jarju S."/>
            <person name="Secka A."/>
            <person name="Antonio M."/>
            <person name="Oren A."/>
            <person name="Chaudhuri R.R."/>
            <person name="La Ragione R."/>
            <person name="Hildebrand F."/>
            <person name="Pallen M.J."/>
        </authorList>
    </citation>
    <scope>NUCLEOTIDE SEQUENCE</scope>
    <source>
        <strain evidence="1">3924</strain>
    </source>
</reference>
<organism evidence="1 2">
    <name type="scientific">Candidatus Aphodosoma intestinipullorum</name>
    <dbReference type="NCBI Taxonomy" id="2840674"/>
    <lineage>
        <taxon>Bacteria</taxon>
        <taxon>Pseudomonadati</taxon>
        <taxon>Bacteroidota</taxon>
        <taxon>Bacteroidia</taxon>
        <taxon>Bacteroidales</taxon>
        <taxon>Candidatus Aphodosoma</taxon>
    </lineage>
</organism>
<reference evidence="1" key="1">
    <citation type="submission" date="2020-10" db="EMBL/GenBank/DDBJ databases">
        <authorList>
            <person name="Gilroy R."/>
        </authorList>
    </citation>
    <scope>NUCLEOTIDE SEQUENCE</scope>
    <source>
        <strain evidence="1">3924</strain>
    </source>
</reference>
<comment type="caution">
    <text evidence="1">The sequence shown here is derived from an EMBL/GenBank/DDBJ whole genome shotgun (WGS) entry which is preliminary data.</text>
</comment>
<protein>
    <submittedName>
        <fullName evidence="1">T9SS type A sorting domain-containing protein</fullName>
    </submittedName>
</protein>
<sequence length="1028" mass="113690">MSVIGLSAQTLSSYSCDFEDRDERSAWQRNFGPDGPYCPSKWEIDTAINNGGKYSMYISPDGGATAGYTNEMEYVVAYRTITLAAGTYNLSFDWQAMGGDTVDGLYVCWMPEDVRSNSNYQSCGFPTFARGYALRYPSSDTTRLYGQTWNAANTTITSDGTAHKLVFVWTNYVFEPVQTGACIDNIEIQPVACALPDDIQMNADATGVTMSWAGTAESYDVRCKTSNDTEWQTFSGVTGNEIRIEGMNEGELGFYVRANCGDGSSTWRSFKKFMFYPGNRCIDYLGLSMDNCYAGTFGNPLSGKTAVDYGYASIKSRHTVHYDKGEVDPRTGGRLNTVPLEDIASVRLGNWDINAQAEAIEYDMHVDTSQYSILLINYAIVMQNPNHDEKAQPRFTLQTLRKTATGSYVAFDEDMCGDADFSAGYTDGDGWGKAPGADGITVEYKTWSTVGLNLAEHHGEDIRIRFTTYDCAEKGHYGYAYFTIRCEFGEIEHLSCGNSEDNRLQAPLGFLYRWYKASDPDNTLSTERVFEAVDGPTDTAIYKCDIIQPTNQKCYYTLTVNATVRWPVADADYTTRVANCQTVATFTDKSYVLKGGEPESGAMVDSLEWFVIDTQGNDTIYTTKEWNPEIVFPDLGGDFNVVQRAYLADACTDEKIFPFDVEAGDTERDTIVEHICAGDGIMFDNKYIRESGFYNDTIGNTASGCPRIETLALYVQELDSANVRDTVCTNKLPYDFYGEQLYESGVYRHLEQNAYGCDSMLHVLDLTVNESLNMRVPSEVNTCADDAAIEIPFEVTSGLITSYDLRFDDAELDGLLGVTGATPQDSSVSIALPDEGVAPGVYAAEVVFRSMDCDDVTIPLNINILYPDSIILQRWNDVLGIRNSDWNGGYDFVAYEWFENGVRIEGQNSSNLYMPDGLDFTGSYHARITRADGVAVNTCPVTPTEYPSSEITVVPTVTFTGGTFSVKSSVDGVARMWTMTGMLVSQTDIVNGQTDITAPSADGVYIMEFRMADGTEKVQKVIVNGDVK</sequence>
<name>A0A940DN04_9BACT</name>
<proteinExistence type="predicted"/>
<dbReference type="EMBL" id="JADIMV010000155">
    <property type="protein sequence ID" value="MBO8440772.1"/>
    <property type="molecule type" value="Genomic_DNA"/>
</dbReference>
<dbReference type="Gene3D" id="2.60.120.200">
    <property type="match status" value="1"/>
</dbReference>
<gene>
    <name evidence="1" type="ORF">IAC51_09015</name>
</gene>